<name>A0AA38HM25_9CUCU</name>
<evidence type="ECO:0000313" key="2">
    <source>
        <dbReference type="EMBL" id="KAJ3639628.1"/>
    </source>
</evidence>
<feature type="region of interest" description="Disordered" evidence="1">
    <location>
        <begin position="46"/>
        <end position="76"/>
    </location>
</feature>
<keyword evidence="3" id="KW-1185">Reference proteome</keyword>
<comment type="caution">
    <text evidence="2">The sequence shown here is derived from an EMBL/GenBank/DDBJ whole genome shotgun (WGS) entry which is preliminary data.</text>
</comment>
<dbReference type="Proteomes" id="UP001168821">
    <property type="component" value="Unassembled WGS sequence"/>
</dbReference>
<sequence length="95" mass="11002">MPWFEERSLFVGDTHIRWYEPGVGERRVDVDSDPYRRLPLEARGDGVVHGHRLVGQHDGSSRSHPQHTQHTRSVARPVLSYCRYHQQVTNDGSNE</sequence>
<evidence type="ECO:0000256" key="1">
    <source>
        <dbReference type="SAM" id="MobiDB-lite"/>
    </source>
</evidence>
<reference evidence="2" key="1">
    <citation type="journal article" date="2023" name="G3 (Bethesda)">
        <title>Whole genome assemblies of Zophobas morio and Tenebrio molitor.</title>
        <authorList>
            <person name="Kaur S."/>
            <person name="Stinson S.A."/>
            <person name="diCenzo G.C."/>
        </authorList>
    </citation>
    <scope>NUCLEOTIDE SEQUENCE</scope>
    <source>
        <strain evidence="2">QUZm001</strain>
    </source>
</reference>
<dbReference type="EMBL" id="JALNTZ010000010">
    <property type="protein sequence ID" value="KAJ3639628.1"/>
    <property type="molecule type" value="Genomic_DNA"/>
</dbReference>
<proteinExistence type="predicted"/>
<gene>
    <name evidence="2" type="ORF">Zmor_002975</name>
</gene>
<evidence type="ECO:0000313" key="3">
    <source>
        <dbReference type="Proteomes" id="UP001168821"/>
    </source>
</evidence>
<accession>A0AA38HM25</accession>
<organism evidence="2 3">
    <name type="scientific">Zophobas morio</name>
    <dbReference type="NCBI Taxonomy" id="2755281"/>
    <lineage>
        <taxon>Eukaryota</taxon>
        <taxon>Metazoa</taxon>
        <taxon>Ecdysozoa</taxon>
        <taxon>Arthropoda</taxon>
        <taxon>Hexapoda</taxon>
        <taxon>Insecta</taxon>
        <taxon>Pterygota</taxon>
        <taxon>Neoptera</taxon>
        <taxon>Endopterygota</taxon>
        <taxon>Coleoptera</taxon>
        <taxon>Polyphaga</taxon>
        <taxon>Cucujiformia</taxon>
        <taxon>Tenebrionidae</taxon>
        <taxon>Zophobas</taxon>
    </lineage>
</organism>
<dbReference type="AlphaFoldDB" id="A0AA38HM25"/>
<protein>
    <submittedName>
        <fullName evidence="2">Uncharacterized protein</fullName>
    </submittedName>
</protein>